<dbReference type="Proteomes" id="UP000269396">
    <property type="component" value="Unassembled WGS sequence"/>
</dbReference>
<keyword evidence="1" id="KW-0472">Membrane</keyword>
<accession>A0A3P8J7N7</accession>
<feature type="transmembrane region" description="Helical" evidence="1">
    <location>
        <begin position="20"/>
        <end position="37"/>
    </location>
</feature>
<reference evidence="2 3" key="1">
    <citation type="submission" date="2018-11" db="EMBL/GenBank/DDBJ databases">
        <authorList>
            <consortium name="Pathogen Informatics"/>
        </authorList>
    </citation>
    <scope>NUCLEOTIDE SEQUENCE [LARGE SCALE GENOMIC DNA]</scope>
    <source>
        <strain>Denwood</strain>
        <strain evidence="3">Zambia</strain>
    </source>
</reference>
<evidence type="ECO:0000313" key="2">
    <source>
        <dbReference type="EMBL" id="VDP64609.1"/>
    </source>
</evidence>
<gene>
    <name evidence="2" type="ORF">SMTD_LOCUS13923</name>
</gene>
<keyword evidence="3" id="KW-1185">Reference proteome</keyword>
<dbReference type="EMBL" id="UZAL01034052">
    <property type="protein sequence ID" value="VDP64609.1"/>
    <property type="molecule type" value="Genomic_DNA"/>
</dbReference>
<evidence type="ECO:0000313" key="3">
    <source>
        <dbReference type="Proteomes" id="UP000269396"/>
    </source>
</evidence>
<evidence type="ECO:0000256" key="1">
    <source>
        <dbReference type="SAM" id="Phobius"/>
    </source>
</evidence>
<proteinExistence type="predicted"/>
<keyword evidence="1" id="KW-1133">Transmembrane helix</keyword>
<dbReference type="AlphaFoldDB" id="A0A3P8J7N7"/>
<protein>
    <submittedName>
        <fullName evidence="2">Uncharacterized protein</fullName>
    </submittedName>
</protein>
<organism evidence="2 3">
    <name type="scientific">Schistosoma mattheei</name>
    <dbReference type="NCBI Taxonomy" id="31246"/>
    <lineage>
        <taxon>Eukaryota</taxon>
        <taxon>Metazoa</taxon>
        <taxon>Spiralia</taxon>
        <taxon>Lophotrochozoa</taxon>
        <taxon>Platyhelminthes</taxon>
        <taxon>Trematoda</taxon>
        <taxon>Digenea</taxon>
        <taxon>Strigeidida</taxon>
        <taxon>Schistosomatoidea</taxon>
        <taxon>Schistosomatidae</taxon>
        <taxon>Schistosoma</taxon>
    </lineage>
</organism>
<name>A0A3P8J7N7_9TREM</name>
<sequence>MLNLLLTNRHSFNKLFLTTMSNYFTLSYLIVITFFNMI</sequence>
<keyword evidence="1" id="KW-0812">Transmembrane</keyword>